<dbReference type="EMBL" id="JAVALS010000011">
    <property type="protein sequence ID" value="MDP5228119.1"/>
    <property type="molecule type" value="Genomic_DNA"/>
</dbReference>
<keyword evidence="4" id="KW-1185">Reference proteome</keyword>
<proteinExistence type="predicted"/>
<feature type="transmembrane region" description="Helical" evidence="2">
    <location>
        <begin position="391"/>
        <end position="411"/>
    </location>
</feature>
<name>A0ABT9IR93_9MICC</name>
<dbReference type="RefSeq" id="WP_305997168.1">
    <property type="nucleotide sequence ID" value="NZ_JAVALS010000011.1"/>
</dbReference>
<feature type="transmembrane region" description="Helical" evidence="2">
    <location>
        <begin position="165"/>
        <end position="187"/>
    </location>
</feature>
<feature type="compositionally biased region" description="Basic and acidic residues" evidence="1">
    <location>
        <begin position="1"/>
        <end position="12"/>
    </location>
</feature>
<reference evidence="3 4" key="1">
    <citation type="submission" date="2023-08" db="EMBL/GenBank/DDBJ databases">
        <title>Arthrobacter horti sp. nov., isolated from forest soil.</title>
        <authorList>
            <person name="Park M."/>
        </authorList>
    </citation>
    <scope>NUCLEOTIDE SEQUENCE [LARGE SCALE GENOMIC DNA]</scope>
    <source>
        <strain evidence="3 4">YJM1</strain>
    </source>
</reference>
<evidence type="ECO:0000313" key="4">
    <source>
        <dbReference type="Proteomes" id="UP001232725"/>
    </source>
</evidence>
<keyword evidence="2" id="KW-0472">Membrane</keyword>
<feature type="region of interest" description="Disordered" evidence="1">
    <location>
        <begin position="446"/>
        <end position="506"/>
    </location>
</feature>
<feature type="transmembrane region" description="Helical" evidence="2">
    <location>
        <begin position="361"/>
        <end position="379"/>
    </location>
</feature>
<gene>
    <name evidence="3" type="ORF">Q9R02_13220</name>
</gene>
<feature type="transmembrane region" description="Helical" evidence="2">
    <location>
        <begin position="516"/>
        <end position="541"/>
    </location>
</feature>
<sequence length="849" mass="87412">MSIENHSHHPEPELPPAGGGPVVSSPARSFAPQSLLPSIMVGAVSYGGTLLVSLVIVLLAIAGLSSADQAKALDNPFLPREVTPSPWQWLFQLAAQLVAMSQFGALGTSAEVTAPFVGSVHGSASVFALPLLLTVVSLGLCFAASRWTARHRQAPGLTGGLWSEALVTAAVFALLVNVVAALASITVPVPQVKVSPINAVTFGSVLGSLVLGYAASAAGLWSVRTSAQDPRKAALAKWLRPASAAGVHGALFLVIAVPAFVIVAGVKAGWVATLTAPLWAPPAGLYLLGLGHLSPISASWSTSSSFMTSTSSQDSVFVFAPGLDPAWAGWLLVLLALLLTVVTSVFWFLRRDHARINGIGGWLALPAAFAALGLVAVALSPASASVDGSSFVSASSGSSLTLLTPLIMLVWGAGAEASARYLAPQLVRFVPAPLAAHLLGHGEVTQGPALDTDAPAGTTPAGDGAATVAAQPGTAPSGTQPVTAPPAGHPASASPALTTHPALAPREPLTPKAKKALAFSFGGAGLAVLLVVGSLVAVNVIKDSNGPDKPVTAYLQALVDGKASRALELADPGVANDQRVLLSDAVYSKASKRIDAFEIVSSKVTEDSAAVVADVHQDGRKNRSTFTLHKASPEFLDEHWTLDSGLLNKLTITPSVSVRAVTVNGQEVPVTVSTSGYQSSGQTYPALPGEYTLGLSASEKYLSAEKSTSLVTIDGGTASAPLTVGPSNALVSEASTQADAHLTECLKSTEANPSGCPFGTYLSSSTRNIKWSLVRKPAYQFSNEATGPFSSGWQIHSDETGKVKVSYERDSSYGFGTPSWKPDSETQSFTLRATVTVENGAVKLEYSRY</sequence>
<protein>
    <submittedName>
        <fullName evidence="3">Uncharacterized protein</fullName>
    </submittedName>
</protein>
<dbReference type="Proteomes" id="UP001232725">
    <property type="component" value="Unassembled WGS sequence"/>
</dbReference>
<feature type="compositionally biased region" description="Low complexity" evidence="1">
    <location>
        <begin position="448"/>
        <end position="470"/>
    </location>
</feature>
<accession>A0ABT9IR93</accession>
<evidence type="ECO:0000313" key="3">
    <source>
        <dbReference type="EMBL" id="MDP5228119.1"/>
    </source>
</evidence>
<feature type="region of interest" description="Disordered" evidence="1">
    <location>
        <begin position="1"/>
        <end position="25"/>
    </location>
</feature>
<evidence type="ECO:0000256" key="2">
    <source>
        <dbReference type="SAM" id="Phobius"/>
    </source>
</evidence>
<keyword evidence="2" id="KW-0812">Transmembrane</keyword>
<feature type="transmembrane region" description="Helical" evidence="2">
    <location>
        <begin position="126"/>
        <end position="144"/>
    </location>
</feature>
<feature type="transmembrane region" description="Helical" evidence="2">
    <location>
        <begin position="244"/>
        <end position="266"/>
    </location>
</feature>
<feature type="transmembrane region" description="Helical" evidence="2">
    <location>
        <begin position="327"/>
        <end position="349"/>
    </location>
</feature>
<evidence type="ECO:0000256" key="1">
    <source>
        <dbReference type="SAM" id="MobiDB-lite"/>
    </source>
</evidence>
<feature type="transmembrane region" description="Helical" evidence="2">
    <location>
        <begin position="199"/>
        <end position="223"/>
    </location>
</feature>
<feature type="transmembrane region" description="Helical" evidence="2">
    <location>
        <begin position="43"/>
        <end position="66"/>
    </location>
</feature>
<keyword evidence="2" id="KW-1133">Transmembrane helix</keyword>
<organism evidence="3 4">
    <name type="scientific">Arthrobacter horti</name>
    <dbReference type="NCBI Taxonomy" id="3068273"/>
    <lineage>
        <taxon>Bacteria</taxon>
        <taxon>Bacillati</taxon>
        <taxon>Actinomycetota</taxon>
        <taxon>Actinomycetes</taxon>
        <taxon>Micrococcales</taxon>
        <taxon>Micrococcaceae</taxon>
        <taxon>Arthrobacter</taxon>
    </lineage>
</organism>
<comment type="caution">
    <text evidence="3">The sequence shown here is derived from an EMBL/GenBank/DDBJ whole genome shotgun (WGS) entry which is preliminary data.</text>
</comment>